<evidence type="ECO:0000256" key="4">
    <source>
        <dbReference type="ARBA" id="ARBA00022475"/>
    </source>
</evidence>
<evidence type="ECO:0000256" key="6">
    <source>
        <dbReference type="ARBA" id="ARBA00022989"/>
    </source>
</evidence>
<comment type="subcellular location">
    <subcellularLocation>
        <location evidence="1 8">Cell membrane</location>
        <topology evidence="1 8">Multi-pass membrane protein</topology>
    </subcellularLocation>
</comment>
<dbReference type="Proteomes" id="UP000292939">
    <property type="component" value="Chromosome"/>
</dbReference>
<keyword evidence="7 8" id="KW-0472">Membrane</keyword>
<keyword evidence="4 8" id="KW-1003">Cell membrane</keyword>
<comment type="similarity">
    <text evidence="2 8">Belongs to the 4-toluene sulfonate uptake permease (TSUP) (TC 2.A.102) family.</text>
</comment>
<feature type="transmembrane region" description="Helical" evidence="8">
    <location>
        <begin position="239"/>
        <end position="257"/>
    </location>
</feature>
<dbReference type="InterPro" id="IPR002781">
    <property type="entry name" value="TM_pro_TauE-like"/>
</dbReference>
<sequence>MTLPVLSFASSSFPLITSPVFYAAAIPAVLLMGVSKSGFGAGFGSLAVPLMALSIPVPQAAAIFMPILLLMDLLGLWAFRRYVNWALLRFLLPCALIGVVAGTLLFRLLDSRLVAGLVGLFTLLFLAQRLLFPPRPDSAPPPRWVGVILMATGGFTSFVSHAGGPPVNAYVIPMRLAPLVFTGTMAYLFFVVNLSKWAPYAWLGLLDMRNFATSLVLLPLAPLGVWAGVSIAKRIDQKLFYRLVYWGMALTGCKLVWDGWLA</sequence>
<accession>A0A4P6UNP3</accession>
<feature type="transmembrane region" description="Helical" evidence="8">
    <location>
        <begin position="144"/>
        <end position="164"/>
    </location>
</feature>
<dbReference type="PANTHER" id="PTHR30269:SF37">
    <property type="entry name" value="MEMBRANE TRANSPORTER PROTEIN"/>
    <property type="match status" value="1"/>
</dbReference>
<name>A0A4P6UNP3_9BURK</name>
<dbReference type="KEGG" id="hgr:DW355_14110"/>
<feature type="transmembrane region" description="Helical" evidence="8">
    <location>
        <begin position="20"/>
        <end position="48"/>
    </location>
</feature>
<protein>
    <recommendedName>
        <fullName evidence="8">Probable membrane transporter protein</fullName>
    </recommendedName>
</protein>
<dbReference type="EMBL" id="CP031395">
    <property type="protein sequence ID" value="QBK05707.1"/>
    <property type="molecule type" value="Genomic_DNA"/>
</dbReference>
<proteinExistence type="inferred from homology"/>
<keyword evidence="3" id="KW-0813">Transport</keyword>
<evidence type="ECO:0000256" key="1">
    <source>
        <dbReference type="ARBA" id="ARBA00004651"/>
    </source>
</evidence>
<evidence type="ECO:0000313" key="10">
    <source>
        <dbReference type="Proteomes" id="UP000292939"/>
    </source>
</evidence>
<keyword evidence="5 8" id="KW-0812">Transmembrane</keyword>
<keyword evidence="6 8" id="KW-1133">Transmembrane helix</keyword>
<dbReference type="Pfam" id="PF01925">
    <property type="entry name" value="TauE"/>
    <property type="match status" value="1"/>
</dbReference>
<evidence type="ECO:0000256" key="7">
    <source>
        <dbReference type="ARBA" id="ARBA00023136"/>
    </source>
</evidence>
<feature type="transmembrane region" description="Helical" evidence="8">
    <location>
        <begin position="211"/>
        <end position="232"/>
    </location>
</feature>
<feature type="transmembrane region" description="Helical" evidence="8">
    <location>
        <begin position="113"/>
        <end position="132"/>
    </location>
</feature>
<gene>
    <name evidence="9" type="ORF">DW355_14110</name>
</gene>
<dbReference type="InterPro" id="IPR052017">
    <property type="entry name" value="TSUP"/>
</dbReference>
<reference evidence="9 10" key="1">
    <citation type="submission" date="2018-07" db="EMBL/GenBank/DDBJ databases">
        <title>Exploring interactions and the metabolic potential of the ultra-small soil bacteria Hylemonella gracilis.</title>
        <authorList>
            <person name="Tyc O."/>
            <person name="Kulkarni P."/>
            <person name="Gawehns F."/>
            <person name="Hundscheid M."/>
            <person name="Zweers H."/>
            <person name="Garbeva P."/>
        </authorList>
    </citation>
    <scope>NUCLEOTIDE SEQUENCE [LARGE SCALE GENOMIC DNA]</scope>
    <source>
        <strain evidence="9 10">NS1</strain>
    </source>
</reference>
<feature type="transmembrane region" description="Helical" evidence="8">
    <location>
        <begin position="176"/>
        <end position="199"/>
    </location>
</feature>
<dbReference type="RefSeq" id="WP_131280975.1">
    <property type="nucleotide sequence ID" value="NZ_CP031395.1"/>
</dbReference>
<organism evidence="9 10">
    <name type="scientific">Hylemonella gracilis</name>
    <dbReference type="NCBI Taxonomy" id="80880"/>
    <lineage>
        <taxon>Bacteria</taxon>
        <taxon>Pseudomonadati</taxon>
        <taxon>Pseudomonadota</taxon>
        <taxon>Betaproteobacteria</taxon>
        <taxon>Burkholderiales</taxon>
        <taxon>Comamonadaceae</taxon>
        <taxon>Hylemonella</taxon>
    </lineage>
</organism>
<evidence type="ECO:0000256" key="2">
    <source>
        <dbReference type="ARBA" id="ARBA00009142"/>
    </source>
</evidence>
<evidence type="ECO:0000256" key="8">
    <source>
        <dbReference type="RuleBase" id="RU363041"/>
    </source>
</evidence>
<evidence type="ECO:0000313" key="9">
    <source>
        <dbReference type="EMBL" id="QBK05707.1"/>
    </source>
</evidence>
<evidence type="ECO:0000256" key="3">
    <source>
        <dbReference type="ARBA" id="ARBA00022448"/>
    </source>
</evidence>
<dbReference type="PANTHER" id="PTHR30269">
    <property type="entry name" value="TRANSMEMBRANE PROTEIN YFCA"/>
    <property type="match status" value="1"/>
</dbReference>
<dbReference type="OrthoDB" id="7028171at2"/>
<feature type="transmembrane region" description="Helical" evidence="8">
    <location>
        <begin position="85"/>
        <end position="106"/>
    </location>
</feature>
<evidence type="ECO:0000256" key="5">
    <source>
        <dbReference type="ARBA" id="ARBA00022692"/>
    </source>
</evidence>
<dbReference type="AlphaFoldDB" id="A0A4P6UNP3"/>
<dbReference type="GO" id="GO:0005886">
    <property type="term" value="C:plasma membrane"/>
    <property type="evidence" value="ECO:0007669"/>
    <property type="project" value="UniProtKB-SubCell"/>
</dbReference>